<comment type="caution">
    <text evidence="1">The sequence shown here is derived from an EMBL/GenBank/DDBJ whole genome shotgun (WGS) entry which is preliminary data.</text>
</comment>
<name>A0A819LXS2_9BILA</name>
<evidence type="ECO:0000313" key="2">
    <source>
        <dbReference type="Proteomes" id="UP000663874"/>
    </source>
</evidence>
<dbReference type="Pfam" id="PF13385">
    <property type="entry name" value="Laminin_G_3"/>
    <property type="match status" value="1"/>
</dbReference>
<proteinExistence type="predicted"/>
<evidence type="ECO:0008006" key="3">
    <source>
        <dbReference type="Google" id="ProtNLM"/>
    </source>
</evidence>
<dbReference type="InterPro" id="IPR013320">
    <property type="entry name" value="ConA-like_dom_sf"/>
</dbReference>
<dbReference type="SUPFAM" id="SSF49899">
    <property type="entry name" value="Concanavalin A-like lectins/glucanases"/>
    <property type="match status" value="1"/>
</dbReference>
<feature type="non-terminal residue" evidence="1">
    <location>
        <position position="1"/>
    </location>
</feature>
<gene>
    <name evidence="1" type="ORF">FNK824_LOCUS24204</name>
</gene>
<organism evidence="1 2">
    <name type="scientific">Rotaria sordida</name>
    <dbReference type="NCBI Taxonomy" id="392033"/>
    <lineage>
        <taxon>Eukaryota</taxon>
        <taxon>Metazoa</taxon>
        <taxon>Spiralia</taxon>
        <taxon>Gnathifera</taxon>
        <taxon>Rotifera</taxon>
        <taxon>Eurotatoria</taxon>
        <taxon>Bdelloidea</taxon>
        <taxon>Philodinida</taxon>
        <taxon>Philodinidae</taxon>
        <taxon>Rotaria</taxon>
    </lineage>
</organism>
<dbReference type="Gene3D" id="2.60.120.200">
    <property type="match status" value="1"/>
</dbReference>
<sequence>QSNYSYTFALWIYPFATNGTIIQLLSINNDWWSPMLGFDSNNHLVTQTWNGAAFYNVALNSFILPLNTWTHVATTFSITNGLRLFVNGTRVNMTSSSYAHASSGSWNIMSVGACTQPMVWCSNTETRIIPNQYRGKIDELRIYSRELTTVEINALVNV</sequence>
<dbReference type="AlphaFoldDB" id="A0A819LXS2"/>
<reference evidence="1" key="1">
    <citation type="submission" date="2021-02" db="EMBL/GenBank/DDBJ databases">
        <authorList>
            <person name="Nowell W R."/>
        </authorList>
    </citation>
    <scope>NUCLEOTIDE SEQUENCE</scope>
</reference>
<dbReference type="EMBL" id="CAJOBE010005323">
    <property type="protein sequence ID" value="CAF3968680.1"/>
    <property type="molecule type" value="Genomic_DNA"/>
</dbReference>
<dbReference type="Proteomes" id="UP000663874">
    <property type="component" value="Unassembled WGS sequence"/>
</dbReference>
<evidence type="ECO:0000313" key="1">
    <source>
        <dbReference type="EMBL" id="CAF3968680.1"/>
    </source>
</evidence>
<protein>
    <recommendedName>
        <fullName evidence="3">LamG domain-containing protein</fullName>
    </recommendedName>
</protein>
<accession>A0A819LXS2</accession>